<feature type="region of interest" description="Disordered" evidence="22">
    <location>
        <begin position="474"/>
        <end position="510"/>
    </location>
</feature>
<evidence type="ECO:0000256" key="9">
    <source>
        <dbReference type="ARBA" id="ARBA00022679"/>
    </source>
</evidence>
<dbReference type="GO" id="GO:0010468">
    <property type="term" value="P:regulation of gene expression"/>
    <property type="evidence" value="ECO:0007669"/>
    <property type="project" value="UniProtKB-ARBA"/>
</dbReference>
<evidence type="ECO:0000256" key="17">
    <source>
        <dbReference type="ARBA" id="ARBA00048679"/>
    </source>
</evidence>
<keyword evidence="8" id="KW-1210">Necrosis</keyword>
<evidence type="ECO:0000313" key="25">
    <source>
        <dbReference type="RefSeq" id="XP_006835581.1"/>
    </source>
</evidence>
<evidence type="ECO:0000256" key="2">
    <source>
        <dbReference type="ARBA" id="ARBA00004514"/>
    </source>
</evidence>
<dbReference type="Proteomes" id="UP000504623">
    <property type="component" value="Unplaced"/>
</dbReference>
<feature type="compositionally biased region" description="Acidic residues" evidence="22">
    <location>
        <begin position="499"/>
        <end position="510"/>
    </location>
</feature>
<keyword evidence="15" id="KW-0539">Nucleus</keyword>
<dbReference type="PANTHER" id="PTHR44329:SF297">
    <property type="entry name" value="RECEPTOR-INTERACTING SERINE_THREONINE-PROTEIN KINASE 3"/>
    <property type="match status" value="1"/>
</dbReference>
<comment type="subcellular location">
    <subcellularLocation>
        <location evidence="2">Cytoplasm</location>
        <location evidence="2">Cytosol</location>
    </subcellularLocation>
    <subcellularLocation>
        <location evidence="1">Nucleus</location>
    </subcellularLocation>
</comment>
<evidence type="ECO:0000256" key="4">
    <source>
        <dbReference type="ARBA" id="ARBA00012513"/>
    </source>
</evidence>
<dbReference type="GO" id="GO:0009893">
    <property type="term" value="P:positive regulation of metabolic process"/>
    <property type="evidence" value="ECO:0007669"/>
    <property type="project" value="UniProtKB-ARBA"/>
</dbReference>
<keyword evidence="14" id="KW-0832">Ubl conjugation</keyword>
<feature type="region of interest" description="Disordered" evidence="22">
    <location>
        <begin position="396"/>
        <end position="428"/>
    </location>
</feature>
<keyword evidence="24" id="KW-1185">Reference proteome</keyword>
<comment type="catalytic activity">
    <reaction evidence="16">
        <text>L-threonyl-[protein] + ATP = O-phospho-L-threonyl-[protein] + ADP + H(+)</text>
        <dbReference type="Rhea" id="RHEA:46608"/>
        <dbReference type="Rhea" id="RHEA-COMP:11060"/>
        <dbReference type="Rhea" id="RHEA-COMP:11605"/>
        <dbReference type="ChEBI" id="CHEBI:15378"/>
        <dbReference type="ChEBI" id="CHEBI:30013"/>
        <dbReference type="ChEBI" id="CHEBI:30616"/>
        <dbReference type="ChEBI" id="CHEBI:61977"/>
        <dbReference type="ChEBI" id="CHEBI:456216"/>
        <dbReference type="EC" id="2.7.11.1"/>
    </reaction>
</comment>
<evidence type="ECO:0000256" key="20">
    <source>
        <dbReference type="ARBA" id="ARBA00081897"/>
    </source>
</evidence>
<dbReference type="EC" id="2.7.11.1" evidence="4"/>
<comment type="catalytic activity">
    <reaction evidence="17">
        <text>L-seryl-[protein] + ATP = O-phospho-L-seryl-[protein] + ADP + H(+)</text>
        <dbReference type="Rhea" id="RHEA:17989"/>
        <dbReference type="Rhea" id="RHEA-COMP:9863"/>
        <dbReference type="Rhea" id="RHEA-COMP:11604"/>
        <dbReference type="ChEBI" id="CHEBI:15378"/>
        <dbReference type="ChEBI" id="CHEBI:29999"/>
        <dbReference type="ChEBI" id="CHEBI:30616"/>
        <dbReference type="ChEBI" id="CHEBI:83421"/>
        <dbReference type="ChEBI" id="CHEBI:456216"/>
        <dbReference type="EC" id="2.7.11.1"/>
    </reaction>
</comment>
<feature type="domain" description="Protein kinase" evidence="23">
    <location>
        <begin position="32"/>
        <end position="296"/>
    </location>
</feature>
<dbReference type="Pfam" id="PF00069">
    <property type="entry name" value="Pkinase"/>
    <property type="match status" value="1"/>
</dbReference>
<keyword evidence="9" id="KW-0808">Transferase</keyword>
<evidence type="ECO:0000256" key="19">
    <source>
        <dbReference type="ARBA" id="ARBA00079155"/>
    </source>
</evidence>
<feature type="compositionally biased region" description="Polar residues" evidence="22">
    <location>
        <begin position="396"/>
        <end position="415"/>
    </location>
</feature>
<gene>
    <name evidence="25" type="primary">RIPK3</name>
</gene>
<dbReference type="GO" id="GO:0005634">
    <property type="term" value="C:nucleus"/>
    <property type="evidence" value="ECO:0007669"/>
    <property type="project" value="UniProtKB-SubCell"/>
</dbReference>
<evidence type="ECO:0000256" key="1">
    <source>
        <dbReference type="ARBA" id="ARBA00004123"/>
    </source>
</evidence>
<dbReference type="InterPro" id="IPR025735">
    <property type="entry name" value="RHIM"/>
</dbReference>
<dbReference type="Pfam" id="PF12721">
    <property type="entry name" value="RHIM"/>
    <property type="match status" value="1"/>
</dbReference>
<dbReference type="PRINTS" id="PR00109">
    <property type="entry name" value="TYRKINASE"/>
</dbReference>
<keyword evidence="11 21" id="KW-0547">Nucleotide-binding</keyword>
<evidence type="ECO:0000256" key="3">
    <source>
        <dbReference type="ARBA" id="ARBA00005843"/>
    </source>
</evidence>
<evidence type="ECO:0000256" key="12">
    <source>
        <dbReference type="ARBA" id="ARBA00022777"/>
    </source>
</evidence>
<dbReference type="GO" id="GO:0060545">
    <property type="term" value="P:positive regulation of necroptotic process"/>
    <property type="evidence" value="ECO:0007669"/>
    <property type="project" value="UniProtKB-ARBA"/>
</dbReference>
<evidence type="ECO:0000256" key="5">
    <source>
        <dbReference type="ARBA" id="ARBA00022490"/>
    </source>
</evidence>
<sequence>MGRPAFRFAGSVNPGSTRLSPVSAPLVSEKELENPQFLGQGGFGAVFRAHHRTWGYDVAVKIVDSKAVLREVKTMADLRNNYVLLLLGVTDTLELENVSGPALVTPFMENGSLSGMLQPQCPQPWPLLCRLLHEVVLGMCYLHSLNLLHRDLKPSNVLLDQELHAKLADFGLSTFQGVSGSKTGFSEPWGTLNYLAPELLADVNQRASKDSDVYSFGILMWAVLAGREAEIVVQTSLAQVAVCENQDRPPLTELCEPGPNTPGLKVLKKLMQHCWSHEPKDRPSFQDCRSKTCEVVSLVKGKMDDAVSMVKKFLSEHRGSNRKMSATEPGSRETEMDDQCSWNDSTVSENLNNLHLEEYPSSVPKNWTRLTEKINMQGEQVQGTKIAEALSDSTVQYETPNSSPFRSQVPNSTSAWVPGPRTQGNQGAERYGKNWPHGISGPNPISGQPSIVLEGCQAVQIGNHNYMNIQARPTLSMEGPAPPSLVRGWQKPPRVGSEEGPEDPELDKIV</sequence>
<dbReference type="RefSeq" id="XP_006835581.1">
    <property type="nucleotide sequence ID" value="XM_006835518.1"/>
</dbReference>
<dbReference type="InterPro" id="IPR000719">
    <property type="entry name" value="Prot_kinase_dom"/>
</dbReference>
<dbReference type="CTD" id="11035"/>
<proteinExistence type="inferred from homology"/>
<keyword evidence="12 25" id="KW-0418">Kinase</keyword>
<dbReference type="InterPro" id="IPR008271">
    <property type="entry name" value="Ser/Thr_kinase_AS"/>
</dbReference>
<evidence type="ECO:0000256" key="21">
    <source>
        <dbReference type="PROSITE-ProRule" id="PRU10141"/>
    </source>
</evidence>
<evidence type="ECO:0000256" key="6">
    <source>
        <dbReference type="ARBA" id="ARBA00022527"/>
    </source>
</evidence>
<dbReference type="GO" id="GO:0005524">
    <property type="term" value="F:ATP binding"/>
    <property type="evidence" value="ECO:0007669"/>
    <property type="project" value="UniProtKB-UniRule"/>
</dbReference>
<dbReference type="OrthoDB" id="4062651at2759"/>
<evidence type="ECO:0000313" key="24">
    <source>
        <dbReference type="Proteomes" id="UP000504623"/>
    </source>
</evidence>
<evidence type="ECO:0000256" key="13">
    <source>
        <dbReference type="ARBA" id="ARBA00022840"/>
    </source>
</evidence>
<dbReference type="SMART" id="SM00220">
    <property type="entry name" value="S_TKc"/>
    <property type="match status" value="1"/>
</dbReference>
<name>A0A9B0WJR2_CHRAS</name>
<reference evidence="25" key="1">
    <citation type="submission" date="2025-08" db="UniProtKB">
        <authorList>
            <consortium name="RefSeq"/>
        </authorList>
    </citation>
    <scope>IDENTIFICATION</scope>
    <source>
        <tissue evidence="25">Spleen</tissue>
    </source>
</reference>
<accession>A0A9B0WJR2</accession>
<dbReference type="SUPFAM" id="SSF56112">
    <property type="entry name" value="Protein kinase-like (PK-like)"/>
    <property type="match status" value="1"/>
</dbReference>
<dbReference type="InterPro" id="IPR001245">
    <property type="entry name" value="Ser-Thr/Tyr_kinase_cat_dom"/>
</dbReference>
<dbReference type="PROSITE" id="PS50011">
    <property type="entry name" value="PROTEIN_KINASE_DOM"/>
    <property type="match status" value="1"/>
</dbReference>
<evidence type="ECO:0000256" key="11">
    <source>
        <dbReference type="ARBA" id="ARBA00022741"/>
    </source>
</evidence>
<feature type="region of interest" description="Disordered" evidence="22">
    <location>
        <begin position="318"/>
        <end position="342"/>
    </location>
</feature>
<dbReference type="Gene3D" id="1.10.510.10">
    <property type="entry name" value="Transferase(Phosphotransferase) domain 1"/>
    <property type="match status" value="1"/>
</dbReference>
<evidence type="ECO:0000256" key="16">
    <source>
        <dbReference type="ARBA" id="ARBA00047899"/>
    </source>
</evidence>
<dbReference type="GO" id="GO:0005829">
    <property type="term" value="C:cytosol"/>
    <property type="evidence" value="ECO:0007669"/>
    <property type="project" value="UniProtKB-SubCell"/>
</dbReference>
<dbReference type="GO" id="GO:0070266">
    <property type="term" value="P:necroptotic process"/>
    <property type="evidence" value="ECO:0007669"/>
    <property type="project" value="UniProtKB-ARBA"/>
</dbReference>
<keyword evidence="13 21" id="KW-0067">ATP-binding</keyword>
<evidence type="ECO:0000259" key="23">
    <source>
        <dbReference type="PROSITE" id="PS50011"/>
    </source>
</evidence>
<dbReference type="PROSITE" id="PS00108">
    <property type="entry name" value="PROTEIN_KINASE_ST"/>
    <property type="match status" value="1"/>
</dbReference>
<keyword evidence="10" id="KW-0053">Apoptosis</keyword>
<organism evidence="24 25">
    <name type="scientific">Chrysochloris asiatica</name>
    <name type="common">Cape golden mole</name>
    <dbReference type="NCBI Taxonomy" id="185453"/>
    <lineage>
        <taxon>Eukaryota</taxon>
        <taxon>Metazoa</taxon>
        <taxon>Chordata</taxon>
        <taxon>Craniata</taxon>
        <taxon>Vertebrata</taxon>
        <taxon>Euteleostomi</taxon>
        <taxon>Mammalia</taxon>
        <taxon>Eutheria</taxon>
        <taxon>Afrotheria</taxon>
        <taxon>Chrysochloridae</taxon>
        <taxon>Chrysochlorinae</taxon>
        <taxon>Chrysochloris</taxon>
    </lineage>
</organism>
<evidence type="ECO:0000256" key="14">
    <source>
        <dbReference type="ARBA" id="ARBA00022843"/>
    </source>
</evidence>
<dbReference type="PANTHER" id="PTHR44329">
    <property type="entry name" value="SERINE/THREONINE-PROTEIN KINASE TNNI3K-RELATED"/>
    <property type="match status" value="1"/>
</dbReference>
<evidence type="ECO:0000256" key="10">
    <source>
        <dbReference type="ARBA" id="ARBA00022703"/>
    </source>
</evidence>
<evidence type="ECO:0000256" key="8">
    <source>
        <dbReference type="ARBA" id="ARBA00022590"/>
    </source>
</evidence>
<dbReference type="InterPro" id="IPR051681">
    <property type="entry name" value="Ser/Thr_Kinases-Pseudokinases"/>
</dbReference>
<feature type="binding site" evidence="21">
    <location>
        <position position="61"/>
    </location>
    <ligand>
        <name>ATP</name>
        <dbReference type="ChEBI" id="CHEBI:30616"/>
    </ligand>
</feature>
<dbReference type="InterPro" id="IPR011009">
    <property type="entry name" value="Kinase-like_dom_sf"/>
</dbReference>
<keyword evidence="6" id="KW-0723">Serine/threonine-protein kinase</keyword>
<dbReference type="InterPro" id="IPR017441">
    <property type="entry name" value="Protein_kinase_ATP_BS"/>
</dbReference>
<dbReference type="GeneID" id="102842296"/>
<dbReference type="PROSITE" id="PS00107">
    <property type="entry name" value="PROTEIN_KINASE_ATP"/>
    <property type="match status" value="1"/>
</dbReference>
<keyword evidence="25" id="KW-0675">Receptor</keyword>
<comment type="similarity">
    <text evidence="3">Belongs to the protein kinase superfamily. TKL Ser/Thr protein kinase family.</text>
</comment>
<keyword evidence="5" id="KW-0963">Cytoplasm</keyword>
<dbReference type="GO" id="GO:0004706">
    <property type="term" value="F:JUN kinase kinase kinase activity"/>
    <property type="evidence" value="ECO:0007669"/>
    <property type="project" value="TreeGrafter"/>
</dbReference>
<dbReference type="FunFam" id="1.10.510.10:FF:000661">
    <property type="entry name" value="Receptor-interacting serine/threonine-protein kinase 3"/>
    <property type="match status" value="1"/>
</dbReference>
<keyword evidence="7" id="KW-0597">Phosphoprotein</keyword>
<evidence type="ECO:0000256" key="7">
    <source>
        <dbReference type="ARBA" id="ARBA00022553"/>
    </source>
</evidence>
<protein>
    <recommendedName>
        <fullName evidence="18">Receptor-interacting serine/threonine-protein kinase 3</fullName>
        <ecNumber evidence="4">2.7.11.1</ecNumber>
    </recommendedName>
    <alternativeName>
        <fullName evidence="19">RIP-like protein kinase 3</fullName>
    </alternativeName>
    <alternativeName>
        <fullName evidence="20">Receptor-interacting protein 3</fullName>
    </alternativeName>
</protein>
<dbReference type="AlphaFoldDB" id="A0A9B0WJR2"/>
<evidence type="ECO:0000256" key="15">
    <source>
        <dbReference type="ARBA" id="ARBA00023242"/>
    </source>
</evidence>
<dbReference type="GO" id="GO:0006915">
    <property type="term" value="P:apoptotic process"/>
    <property type="evidence" value="ECO:0007669"/>
    <property type="project" value="UniProtKB-KW"/>
</dbReference>
<evidence type="ECO:0000256" key="18">
    <source>
        <dbReference type="ARBA" id="ARBA00071065"/>
    </source>
</evidence>
<evidence type="ECO:0000256" key="22">
    <source>
        <dbReference type="SAM" id="MobiDB-lite"/>
    </source>
</evidence>